<dbReference type="InterPro" id="IPR052541">
    <property type="entry name" value="SQRD"/>
</dbReference>
<dbReference type="InterPro" id="IPR036188">
    <property type="entry name" value="FAD/NAD-bd_sf"/>
</dbReference>
<dbReference type="InterPro" id="IPR023753">
    <property type="entry name" value="FAD/NAD-binding_dom"/>
</dbReference>
<protein>
    <submittedName>
        <fullName evidence="2">Sulfide:quinone oxidoreductase, Type III</fullName>
    </submittedName>
</protein>
<accession>A0A3B0UU18</accession>
<dbReference type="GO" id="GO:0016491">
    <property type="term" value="F:oxidoreductase activity"/>
    <property type="evidence" value="ECO:0007669"/>
    <property type="project" value="InterPro"/>
</dbReference>
<dbReference type="AlphaFoldDB" id="A0A3B0UU18"/>
<evidence type="ECO:0000259" key="1">
    <source>
        <dbReference type="Pfam" id="PF07992"/>
    </source>
</evidence>
<dbReference type="PANTHER" id="PTHR43755:SF1">
    <property type="entry name" value="FAD-DEPENDENT PYRIDINE NUCLEOTIDE-DISULPHIDE OXIDOREDUCTASE"/>
    <property type="match status" value="1"/>
</dbReference>
<evidence type="ECO:0000313" key="2">
    <source>
        <dbReference type="EMBL" id="VAW28807.1"/>
    </source>
</evidence>
<reference evidence="2" key="1">
    <citation type="submission" date="2018-06" db="EMBL/GenBank/DDBJ databases">
        <authorList>
            <person name="Zhirakovskaya E."/>
        </authorList>
    </citation>
    <scope>NUCLEOTIDE SEQUENCE</scope>
</reference>
<feature type="non-terminal residue" evidence="2">
    <location>
        <position position="305"/>
    </location>
</feature>
<proteinExistence type="predicted"/>
<name>A0A3B0UU18_9ZZZZ</name>
<dbReference type="Pfam" id="PF07992">
    <property type="entry name" value="Pyr_redox_2"/>
    <property type="match status" value="1"/>
</dbReference>
<gene>
    <name evidence="2" type="ORF">MNBD_BACTEROID07-1862</name>
</gene>
<sequence>MKNLLILGAGTAGTMMANKMRNTLSREEWNITIVDQFKTHYYQPGFLFIPFGIYTRKDVIKPKNDFFPIGVNVIYSEIEKIEPEKNKVLLEDGVVLSYDYLLIATGTRTAPEETPGLKDKLWHKEIFDFYTIEGALALADFFKTWQGGELVVNIAELPYKCPVAPLEFVFFADAFFTERGLRDKVKITYVTPLAGAFTKPRATKMLGELLKTKNINIVADFSVAEVNNEEKKIVDFGGREVKFDCLVSIPTNLGSKLIERSGMGDDMNFVPTDKHTLQSRDYKNIFVIGDAANLPTSKAGSVAHF</sequence>
<dbReference type="PANTHER" id="PTHR43755">
    <property type="match status" value="1"/>
</dbReference>
<organism evidence="2">
    <name type="scientific">hydrothermal vent metagenome</name>
    <dbReference type="NCBI Taxonomy" id="652676"/>
    <lineage>
        <taxon>unclassified sequences</taxon>
        <taxon>metagenomes</taxon>
        <taxon>ecological metagenomes</taxon>
    </lineage>
</organism>
<feature type="domain" description="FAD/NAD(P)-binding" evidence="1">
    <location>
        <begin position="3"/>
        <end position="124"/>
    </location>
</feature>
<dbReference type="EMBL" id="UOET01000290">
    <property type="protein sequence ID" value="VAW28807.1"/>
    <property type="molecule type" value="Genomic_DNA"/>
</dbReference>
<dbReference type="SUPFAM" id="SSF51905">
    <property type="entry name" value="FAD/NAD(P)-binding domain"/>
    <property type="match status" value="2"/>
</dbReference>
<dbReference type="Gene3D" id="3.50.50.60">
    <property type="entry name" value="FAD/NAD(P)-binding domain"/>
    <property type="match status" value="2"/>
</dbReference>